<feature type="coiled-coil region" evidence="1">
    <location>
        <begin position="217"/>
        <end position="244"/>
    </location>
</feature>
<dbReference type="Proteomes" id="UP000824063">
    <property type="component" value="Unassembled WGS sequence"/>
</dbReference>
<gene>
    <name evidence="2" type="ORF">IAA20_03980</name>
</gene>
<name>A0A9D2JIS7_9ENTE</name>
<keyword evidence="1" id="KW-0175">Coiled coil</keyword>
<proteinExistence type="predicted"/>
<dbReference type="InterPro" id="IPR009785">
    <property type="entry name" value="Prophage_Lj928_Orf309"/>
</dbReference>
<organism evidence="2 3">
    <name type="scientific">Candidatus Enterococcus avicola</name>
    <dbReference type="NCBI Taxonomy" id="2838561"/>
    <lineage>
        <taxon>Bacteria</taxon>
        <taxon>Bacillati</taxon>
        <taxon>Bacillota</taxon>
        <taxon>Bacilli</taxon>
        <taxon>Lactobacillales</taxon>
        <taxon>Enterococcaceae</taxon>
        <taxon>Enterococcus</taxon>
    </lineage>
</organism>
<protein>
    <submittedName>
        <fullName evidence="2">DUF1351 domain-containing protein</fullName>
    </submittedName>
</protein>
<evidence type="ECO:0000313" key="3">
    <source>
        <dbReference type="Proteomes" id="UP000824063"/>
    </source>
</evidence>
<feature type="coiled-coil region" evidence="1">
    <location>
        <begin position="50"/>
        <end position="99"/>
    </location>
</feature>
<comment type="caution">
    <text evidence="2">The sequence shown here is derived from an EMBL/GenBank/DDBJ whole genome shotgun (WGS) entry which is preliminary data.</text>
</comment>
<dbReference type="EMBL" id="DXBN01000095">
    <property type="protein sequence ID" value="HIZ53085.1"/>
    <property type="molecule type" value="Genomic_DNA"/>
</dbReference>
<reference evidence="2" key="2">
    <citation type="submission" date="2021-04" db="EMBL/GenBank/DDBJ databases">
        <authorList>
            <person name="Gilroy R."/>
        </authorList>
    </citation>
    <scope>NUCLEOTIDE SEQUENCE</scope>
    <source>
        <strain evidence="2">CHK172-16539</strain>
    </source>
</reference>
<dbReference type="AlphaFoldDB" id="A0A9D2JIS7"/>
<evidence type="ECO:0000313" key="2">
    <source>
        <dbReference type="EMBL" id="HIZ53085.1"/>
    </source>
</evidence>
<accession>A0A9D2JIS7</accession>
<sequence length="307" mass="35854">MNELITKEFKVDFKPSEITIQKEEELKQLVDETTDYYKSLVFTDENTDEAKKARADLNKVIKKIDDQRKAVKREYNSPLKDFEKKLNNYTGQLKNVARTISDGLNDFEEKQRQLRENEILETIDEMASSYEIENTAIGIEPEWLNKTAFTKNGKPTKGTIEKIAYAMKVVRDEKKRIKANEKMIAKYAETLSLDPESWVMYASEEDVTQVTNRMDQAVIKKEERKRQDEQRKEAQEAIRHVETLAEFNSMLKVVDTNTGEIIETKTEPIQEQPEPFKFYKVFGTPSQLDELEDYLILQGYEFETVGD</sequence>
<evidence type="ECO:0000256" key="1">
    <source>
        <dbReference type="SAM" id="Coils"/>
    </source>
</evidence>
<dbReference type="Pfam" id="PF07083">
    <property type="entry name" value="DUF1351"/>
    <property type="match status" value="1"/>
</dbReference>
<reference evidence="2" key="1">
    <citation type="journal article" date="2021" name="PeerJ">
        <title>Extensive microbial diversity within the chicken gut microbiome revealed by metagenomics and culture.</title>
        <authorList>
            <person name="Gilroy R."/>
            <person name="Ravi A."/>
            <person name="Getino M."/>
            <person name="Pursley I."/>
            <person name="Horton D.L."/>
            <person name="Alikhan N.F."/>
            <person name="Baker D."/>
            <person name="Gharbi K."/>
            <person name="Hall N."/>
            <person name="Watson M."/>
            <person name="Adriaenssens E.M."/>
            <person name="Foster-Nyarko E."/>
            <person name="Jarju S."/>
            <person name="Secka A."/>
            <person name="Antonio M."/>
            <person name="Oren A."/>
            <person name="Chaudhuri R.R."/>
            <person name="La Ragione R."/>
            <person name="Hildebrand F."/>
            <person name="Pallen M.J."/>
        </authorList>
    </citation>
    <scope>NUCLEOTIDE SEQUENCE</scope>
    <source>
        <strain evidence="2">CHK172-16539</strain>
    </source>
</reference>